<evidence type="ECO:0008006" key="5">
    <source>
        <dbReference type="Google" id="ProtNLM"/>
    </source>
</evidence>
<feature type="compositionally biased region" description="Polar residues" evidence="1">
    <location>
        <begin position="70"/>
        <end position="84"/>
    </location>
</feature>
<dbReference type="Pfam" id="PF14172">
    <property type="entry name" value="DUF4309"/>
    <property type="match status" value="1"/>
</dbReference>
<comment type="caution">
    <text evidence="3">The sequence shown here is derived from an EMBL/GenBank/DDBJ whole genome shotgun (WGS) entry which is preliminary data.</text>
</comment>
<dbReference type="InterPro" id="IPR025453">
    <property type="entry name" value="DUF4309"/>
</dbReference>
<protein>
    <recommendedName>
        <fullName evidence="5">DUF4309 domain-containing protein</fullName>
    </recommendedName>
</protein>
<proteinExistence type="predicted"/>
<reference evidence="3 4" key="1">
    <citation type="submission" date="2016-10" db="EMBL/GenBank/DDBJ databases">
        <title>Paenibacillus species isolates.</title>
        <authorList>
            <person name="Beno S.M."/>
        </authorList>
    </citation>
    <scope>NUCLEOTIDE SEQUENCE [LARGE SCALE GENOMIC DNA]</scope>
    <source>
        <strain evidence="3 4">FSL R5-0923</strain>
    </source>
</reference>
<feature type="compositionally biased region" description="Low complexity" evidence="1">
    <location>
        <begin position="27"/>
        <end position="54"/>
    </location>
</feature>
<dbReference type="PROSITE" id="PS51257">
    <property type="entry name" value="PROKAR_LIPOPROTEIN"/>
    <property type="match status" value="1"/>
</dbReference>
<dbReference type="EMBL" id="MPTD01000033">
    <property type="protein sequence ID" value="OMD45129.1"/>
    <property type="molecule type" value="Genomic_DNA"/>
</dbReference>
<accession>A0ABX3H3Y9</accession>
<feature type="signal peptide" evidence="2">
    <location>
        <begin position="1"/>
        <end position="21"/>
    </location>
</feature>
<feature type="region of interest" description="Disordered" evidence="1">
    <location>
        <begin position="27"/>
        <end position="84"/>
    </location>
</feature>
<sequence length="227" mass="24057">MSVQIKFLAASILLTGMIGLAGCSSNNEQANSASASPTTAPTETVTATAEPEVSPSATPSETAPAVTASPMETNKDTANANPQNSDKQLQELLELAKKGKVPGVEYAAHTGLIDEVEADWGKPDQQEPAGKGIYATYTDEHVVFGFNKGSLIFDVRSSDAALQELTLKQIESTLGKPDDTKVNGEDKIYTYQANDQFQLKFIIPNSTGKVGHISVFSEQDSTNNMAG</sequence>
<organism evidence="3 4">
    <name type="scientific">Paenibacillus odorifer</name>
    <dbReference type="NCBI Taxonomy" id="189426"/>
    <lineage>
        <taxon>Bacteria</taxon>
        <taxon>Bacillati</taxon>
        <taxon>Bacillota</taxon>
        <taxon>Bacilli</taxon>
        <taxon>Bacillales</taxon>
        <taxon>Paenibacillaceae</taxon>
        <taxon>Paenibacillus</taxon>
    </lineage>
</organism>
<feature type="chain" id="PRO_5046954970" description="DUF4309 domain-containing protein" evidence="2">
    <location>
        <begin position="22"/>
        <end position="227"/>
    </location>
</feature>
<keyword evidence="2" id="KW-0732">Signal</keyword>
<evidence type="ECO:0000256" key="1">
    <source>
        <dbReference type="SAM" id="MobiDB-lite"/>
    </source>
</evidence>
<evidence type="ECO:0000313" key="4">
    <source>
        <dbReference type="Proteomes" id="UP000187313"/>
    </source>
</evidence>
<evidence type="ECO:0000256" key="2">
    <source>
        <dbReference type="SAM" id="SignalP"/>
    </source>
</evidence>
<gene>
    <name evidence="3" type="ORF">BSK51_29685</name>
</gene>
<evidence type="ECO:0000313" key="3">
    <source>
        <dbReference type="EMBL" id="OMD45129.1"/>
    </source>
</evidence>
<name>A0ABX3H3Y9_9BACL</name>
<dbReference type="Proteomes" id="UP000187313">
    <property type="component" value="Unassembled WGS sequence"/>
</dbReference>
<dbReference type="RefSeq" id="WP_076301076.1">
    <property type="nucleotide sequence ID" value="NZ_MPTD01000033.1"/>
</dbReference>
<keyword evidence="4" id="KW-1185">Reference proteome</keyword>